<dbReference type="EMBL" id="DTMF01000255">
    <property type="protein sequence ID" value="HGF34777.1"/>
    <property type="molecule type" value="Genomic_DNA"/>
</dbReference>
<dbReference type="Pfam" id="PF02784">
    <property type="entry name" value="Orn_Arg_deC_N"/>
    <property type="match status" value="1"/>
</dbReference>
<feature type="binding site" evidence="12">
    <location>
        <position position="276"/>
    </location>
    <ligand>
        <name>substrate</name>
    </ligand>
</feature>
<dbReference type="HAMAP" id="MF_02120">
    <property type="entry name" value="LysA"/>
    <property type="match status" value="1"/>
</dbReference>
<dbReference type="InterPro" id="IPR022644">
    <property type="entry name" value="De-COase2_N"/>
</dbReference>
<evidence type="ECO:0000256" key="12">
    <source>
        <dbReference type="HAMAP-Rule" id="MF_02120"/>
    </source>
</evidence>
<feature type="binding site" evidence="12">
    <location>
        <position position="312"/>
    </location>
    <ligand>
        <name>substrate</name>
    </ligand>
</feature>
<feature type="binding site" evidence="12">
    <location>
        <position position="316"/>
    </location>
    <ligand>
        <name>substrate</name>
    </ligand>
</feature>
<gene>
    <name evidence="12 17" type="primary">lysA</name>
    <name evidence="17" type="ORF">ENW96_10380</name>
</gene>
<evidence type="ECO:0000256" key="1">
    <source>
        <dbReference type="ARBA" id="ARBA00001933"/>
    </source>
</evidence>
<dbReference type="GO" id="GO:0009089">
    <property type="term" value="P:lysine biosynthetic process via diaminopimelate"/>
    <property type="evidence" value="ECO:0007669"/>
    <property type="project" value="UniProtKB-UniRule"/>
</dbReference>
<proteinExistence type="inferred from homology"/>
<evidence type="ECO:0000256" key="2">
    <source>
        <dbReference type="ARBA" id="ARBA00022605"/>
    </source>
</evidence>
<sequence length="422" mass="46572">MHHFHYLNGELYCENVPVRRIAEAVGTPFYLYSHATLTHHFRTFDAAFEGYPHIICFAVKANGNLAILRLFAKLGAGADIVSGGELFRALKAGVPAQKIVYSGVGKSFKEIRQALKAGILMFNIESSQELGEISRLAGSLKVQAPVALRINPDIDPQTHPYISTGLKKNKFGINLDRALLDYERARQLPHVEVVGVACHIGSQITELSPFLEAVRRLRELVAELTRRGIAIRYLDLGGGLGITYDQETPPHPRDYGQALIKELAGLDVTLILEPGRVLVGNAGILVTRVYYTKDTEAKHFIVVDAGMNDLARPSLYGSYHALWPVVEAPRREVVASLVGPICESGDFLAKDRPMADFQPGELVAVMSAGAYGFSMSSNYNARPRVAEILVKDDEVYVIRKRESYAQLIRGEAIPKFLWSSTL</sequence>
<dbReference type="PROSITE" id="PS00879">
    <property type="entry name" value="ODR_DC_2_2"/>
    <property type="match status" value="1"/>
</dbReference>
<dbReference type="InterPro" id="IPR009006">
    <property type="entry name" value="Ala_racemase/Decarboxylase_C"/>
</dbReference>
<accession>A0A7C3UYW2</accession>
<comment type="pathway">
    <text evidence="8 12 14">Amino-acid biosynthesis; L-lysine biosynthesis via DAP pathway; L-lysine from DL-2,6-diaminopimelate: step 1/1.</text>
</comment>
<dbReference type="FunFam" id="3.20.20.10:FF:000003">
    <property type="entry name" value="Diaminopimelate decarboxylase"/>
    <property type="match status" value="1"/>
</dbReference>
<organism evidence="17">
    <name type="scientific">Desulfobacca acetoxidans</name>
    <dbReference type="NCBI Taxonomy" id="60893"/>
    <lineage>
        <taxon>Bacteria</taxon>
        <taxon>Pseudomonadati</taxon>
        <taxon>Thermodesulfobacteriota</taxon>
        <taxon>Desulfobaccia</taxon>
        <taxon>Desulfobaccales</taxon>
        <taxon>Desulfobaccaceae</taxon>
        <taxon>Desulfobacca</taxon>
    </lineage>
</organism>
<evidence type="ECO:0000259" key="15">
    <source>
        <dbReference type="Pfam" id="PF00278"/>
    </source>
</evidence>
<feature type="domain" description="Orn/DAP/Arg decarboxylase 2 N-terminal" evidence="16">
    <location>
        <begin position="36"/>
        <end position="279"/>
    </location>
</feature>
<dbReference type="InterPro" id="IPR000183">
    <property type="entry name" value="Orn/DAP/Arg_de-COase"/>
</dbReference>
<dbReference type="InterPro" id="IPR022657">
    <property type="entry name" value="De-COase2_CS"/>
</dbReference>
<evidence type="ECO:0000256" key="3">
    <source>
        <dbReference type="ARBA" id="ARBA00022793"/>
    </source>
</evidence>
<evidence type="ECO:0000256" key="13">
    <source>
        <dbReference type="PIRSR" id="PIRSR600183-50"/>
    </source>
</evidence>
<feature type="binding site" evidence="12">
    <location>
        <position position="239"/>
    </location>
    <ligand>
        <name>pyridoxal 5'-phosphate</name>
        <dbReference type="ChEBI" id="CHEBI:597326"/>
    </ligand>
</feature>
<dbReference type="InterPro" id="IPR022643">
    <property type="entry name" value="De-COase2_C"/>
</dbReference>
<evidence type="ECO:0000313" key="17">
    <source>
        <dbReference type="EMBL" id="HGF34777.1"/>
    </source>
</evidence>
<dbReference type="SUPFAM" id="SSF51419">
    <property type="entry name" value="PLP-binding barrel"/>
    <property type="match status" value="1"/>
</dbReference>
<dbReference type="SUPFAM" id="SSF50621">
    <property type="entry name" value="Alanine racemase C-terminal domain-like"/>
    <property type="match status" value="1"/>
</dbReference>
<dbReference type="UniPathway" id="UPA00034">
    <property type="reaction ID" value="UER00027"/>
</dbReference>
<evidence type="ECO:0000256" key="14">
    <source>
        <dbReference type="RuleBase" id="RU003738"/>
    </source>
</evidence>
<keyword evidence="2 12" id="KW-0028">Amino-acid biosynthesis</keyword>
<evidence type="ECO:0000256" key="7">
    <source>
        <dbReference type="ARBA" id="ARBA00050464"/>
    </source>
</evidence>
<reference evidence="17" key="1">
    <citation type="journal article" date="2020" name="mSystems">
        <title>Genome- and Community-Level Interaction Insights into Carbon Utilization and Element Cycling Functions of Hydrothermarchaeota in Hydrothermal Sediment.</title>
        <authorList>
            <person name="Zhou Z."/>
            <person name="Liu Y."/>
            <person name="Xu W."/>
            <person name="Pan J."/>
            <person name="Luo Z.H."/>
            <person name="Li M."/>
        </authorList>
    </citation>
    <scope>NUCLEOTIDE SEQUENCE [LARGE SCALE GENOMIC DNA]</scope>
    <source>
        <strain evidence="17">SpSt-897</strain>
    </source>
</reference>
<dbReference type="AlphaFoldDB" id="A0A7C3UYW2"/>
<name>A0A7C3UYW2_9BACT</name>
<evidence type="ECO:0000259" key="16">
    <source>
        <dbReference type="Pfam" id="PF02784"/>
    </source>
</evidence>
<feature type="binding site" evidence="12">
    <location>
        <begin position="273"/>
        <end position="276"/>
    </location>
    <ligand>
        <name>pyridoxal 5'-phosphate</name>
        <dbReference type="ChEBI" id="CHEBI:597326"/>
    </ligand>
</feature>
<feature type="binding site" evidence="12">
    <location>
        <position position="371"/>
    </location>
    <ligand>
        <name>substrate</name>
    </ligand>
</feature>
<comment type="subunit">
    <text evidence="12">Homodimer.</text>
</comment>
<comment type="similarity">
    <text evidence="9 12">Belongs to the Orn/Lys/Arg decarboxylase class-II family. LysA subfamily.</text>
</comment>
<comment type="cofactor">
    <cofactor evidence="1 12 13 14">
        <name>pyridoxal 5'-phosphate</name>
        <dbReference type="ChEBI" id="CHEBI:597326"/>
    </cofactor>
</comment>
<comment type="function">
    <text evidence="12">Specifically catalyzes the decarboxylation of meso-diaminopimelate (meso-DAP) to L-lysine.</text>
</comment>
<feature type="modified residue" description="N6-(pyridoxal phosphate)lysine" evidence="12 13">
    <location>
        <position position="60"/>
    </location>
</feature>
<protein>
    <recommendedName>
        <fullName evidence="11 12">Diaminopimelate decarboxylase</fullName>
        <shortName evidence="12">DAP decarboxylase</shortName>
        <shortName evidence="12">DAPDC</shortName>
        <ecNumber evidence="10 12">4.1.1.20</ecNumber>
    </recommendedName>
</protein>
<comment type="caution">
    <text evidence="17">The sequence shown here is derived from an EMBL/GenBank/DDBJ whole genome shotgun (WGS) entry which is preliminary data.</text>
</comment>
<feature type="binding site" evidence="12">
    <location>
        <position position="343"/>
    </location>
    <ligand>
        <name>substrate</name>
    </ligand>
</feature>
<feature type="active site" description="Proton donor" evidence="13">
    <location>
        <position position="342"/>
    </location>
</feature>
<comment type="catalytic activity">
    <reaction evidence="7 12 14">
        <text>meso-2,6-diaminopimelate + H(+) = L-lysine + CO2</text>
        <dbReference type="Rhea" id="RHEA:15101"/>
        <dbReference type="ChEBI" id="CHEBI:15378"/>
        <dbReference type="ChEBI" id="CHEBI:16526"/>
        <dbReference type="ChEBI" id="CHEBI:32551"/>
        <dbReference type="ChEBI" id="CHEBI:57791"/>
        <dbReference type="EC" id="4.1.1.20"/>
    </reaction>
</comment>
<evidence type="ECO:0000256" key="8">
    <source>
        <dbReference type="ARBA" id="ARBA00060643"/>
    </source>
</evidence>
<feature type="binding site" evidence="12">
    <location>
        <position position="371"/>
    </location>
    <ligand>
        <name>pyridoxal 5'-phosphate</name>
        <dbReference type="ChEBI" id="CHEBI:597326"/>
    </ligand>
</feature>
<dbReference type="GO" id="GO:0008836">
    <property type="term" value="F:diaminopimelate decarboxylase activity"/>
    <property type="evidence" value="ECO:0007669"/>
    <property type="project" value="UniProtKB-UniRule"/>
</dbReference>
<evidence type="ECO:0000256" key="6">
    <source>
        <dbReference type="ARBA" id="ARBA00023239"/>
    </source>
</evidence>
<dbReference type="Gene3D" id="2.40.37.10">
    <property type="entry name" value="Lyase, Ornithine Decarboxylase, Chain A, domain 1"/>
    <property type="match status" value="1"/>
</dbReference>
<dbReference type="PRINTS" id="PR01179">
    <property type="entry name" value="ODADCRBXLASE"/>
</dbReference>
<dbReference type="Gene3D" id="3.20.20.10">
    <property type="entry name" value="Alanine racemase"/>
    <property type="match status" value="1"/>
</dbReference>
<dbReference type="GO" id="GO:0030170">
    <property type="term" value="F:pyridoxal phosphate binding"/>
    <property type="evidence" value="ECO:0007669"/>
    <property type="project" value="UniProtKB-UniRule"/>
</dbReference>
<evidence type="ECO:0000256" key="11">
    <source>
        <dbReference type="ARBA" id="ARBA00074972"/>
    </source>
</evidence>
<keyword evidence="4 12" id="KW-0663">Pyridoxal phosphate</keyword>
<dbReference type="EC" id="4.1.1.20" evidence="10 12"/>
<dbReference type="Pfam" id="PF00278">
    <property type="entry name" value="Orn_DAP_Arg_deC"/>
    <property type="match status" value="1"/>
</dbReference>
<dbReference type="FunFam" id="2.40.37.10:FF:000003">
    <property type="entry name" value="Diaminopimelate decarboxylase"/>
    <property type="match status" value="1"/>
</dbReference>
<dbReference type="CDD" id="cd06828">
    <property type="entry name" value="PLPDE_III_DapDC"/>
    <property type="match status" value="1"/>
</dbReference>
<evidence type="ECO:0000256" key="10">
    <source>
        <dbReference type="ARBA" id="ARBA00066427"/>
    </source>
</evidence>
<dbReference type="InterPro" id="IPR029066">
    <property type="entry name" value="PLP-binding_barrel"/>
</dbReference>
<evidence type="ECO:0000256" key="4">
    <source>
        <dbReference type="ARBA" id="ARBA00022898"/>
    </source>
</evidence>
<evidence type="ECO:0000256" key="9">
    <source>
        <dbReference type="ARBA" id="ARBA00060983"/>
    </source>
</evidence>
<evidence type="ECO:0000256" key="5">
    <source>
        <dbReference type="ARBA" id="ARBA00023154"/>
    </source>
</evidence>
<dbReference type="InterPro" id="IPR002986">
    <property type="entry name" value="DAP_deCOOHase_LysA"/>
</dbReference>
<dbReference type="PANTHER" id="PTHR43727">
    <property type="entry name" value="DIAMINOPIMELATE DECARBOXYLASE"/>
    <property type="match status" value="1"/>
</dbReference>
<dbReference type="NCBIfam" id="TIGR01048">
    <property type="entry name" value="lysA"/>
    <property type="match status" value="1"/>
</dbReference>
<keyword evidence="6 12" id="KW-0456">Lyase</keyword>
<dbReference type="PANTHER" id="PTHR43727:SF2">
    <property type="entry name" value="GROUP IV DECARBOXYLASE"/>
    <property type="match status" value="1"/>
</dbReference>
<feature type="domain" description="Orn/DAP/Arg decarboxylase 2 C-terminal" evidence="15">
    <location>
        <begin position="30"/>
        <end position="369"/>
    </location>
</feature>
<dbReference type="PRINTS" id="PR01181">
    <property type="entry name" value="DAPDCRBXLASE"/>
</dbReference>
<keyword evidence="3 12" id="KW-0210">Decarboxylase</keyword>
<keyword evidence="5 12" id="KW-0457">Lysine biosynthesis</keyword>